<evidence type="ECO:0000313" key="1">
    <source>
        <dbReference type="EMBL" id="KAJ9121414.1"/>
    </source>
</evidence>
<reference evidence="1" key="1">
    <citation type="submission" date="2023-04" db="EMBL/GenBank/DDBJ databases">
        <title>Draft Genome sequencing of Naganishia species isolated from polar environments using Oxford Nanopore Technology.</title>
        <authorList>
            <person name="Leo P."/>
            <person name="Venkateswaran K."/>
        </authorList>
    </citation>
    <scope>NUCLEOTIDE SEQUENCE</scope>
    <source>
        <strain evidence="1">DBVPG 5303</strain>
    </source>
</reference>
<comment type="caution">
    <text evidence="1">The sequence shown here is derived from an EMBL/GenBank/DDBJ whole genome shotgun (WGS) entry which is preliminary data.</text>
</comment>
<dbReference type="Proteomes" id="UP001234202">
    <property type="component" value="Unassembled WGS sequence"/>
</dbReference>
<keyword evidence="2" id="KW-1185">Reference proteome</keyword>
<gene>
    <name evidence="1" type="ORF">QFC24_004752</name>
</gene>
<proteinExistence type="predicted"/>
<accession>A0ACC2XDB2</accession>
<protein>
    <submittedName>
        <fullName evidence="1">Uncharacterized protein</fullName>
    </submittedName>
</protein>
<name>A0ACC2XDB2_9TREE</name>
<dbReference type="EMBL" id="JASBWV010000017">
    <property type="protein sequence ID" value="KAJ9121414.1"/>
    <property type="molecule type" value="Genomic_DNA"/>
</dbReference>
<organism evidence="1 2">
    <name type="scientific">Naganishia onofrii</name>
    <dbReference type="NCBI Taxonomy" id="1851511"/>
    <lineage>
        <taxon>Eukaryota</taxon>
        <taxon>Fungi</taxon>
        <taxon>Dikarya</taxon>
        <taxon>Basidiomycota</taxon>
        <taxon>Agaricomycotina</taxon>
        <taxon>Tremellomycetes</taxon>
        <taxon>Filobasidiales</taxon>
        <taxon>Filobasidiaceae</taxon>
        <taxon>Naganishia</taxon>
    </lineage>
</organism>
<evidence type="ECO:0000313" key="2">
    <source>
        <dbReference type="Proteomes" id="UP001234202"/>
    </source>
</evidence>
<sequence length="1102" mass="121777">MTSQQVNDRCGTGGADDPIFIDSSSSGQVDEVAKSHYTSRRAQLAPLGAFSVEEGSAHLGNSKKRKPDDGAYIRIVNDLETLFPDSSAQRPLADGLNFRPREAQSERLHGVPIGQTTQPRNPLSSVSERSLPRPLAPMPSRDLFRSQDSNRRPDDMHIPTTHHGLPSETSELVPYAAILSRKSYAAMGPQDFESLNYSSEVRLPRPFAAEPSGTSIRGPREIASSSYRQGPEHISQPPYPSPTPHIIPRLSSIPPVAPFSAPLPLQHPEASAKSRGFAANQEPAAAGYERVIFHPKAGYPQPPPGHPDPDTPIRHFLPSTAPRPLLPVWTSVAPKDAKFAARLQSNDDRKPIKIKPKTPAPVWAMKRRGLTSALEYFRDPIATTGGSICIGEAGLARSIMLEGSLGDGYGFWGTAKSVGTFVMPFGNARRRGKFRNADVDVNSIPITSEKLKDDTILKPVDAIPLPRNSTPPPEVAQALADVCAQSGHAKPHDPSASTEGKQELPEVEALLRSHRAGTPVAVGISEDCTLVPFNVSRPFLILGWFWVTDAWPEPVGEAWSNLDISNQDLQNPDVQLRWRFRFDWCETDEEPYPWWEAPLFAGDPLFSGVSRRLLEEETTDDPELSLTQSVQLPGKRNDNRVSDGWKACNSCGSRSIEVYNGKDYCLNIDCDQWFYDTSWKKNDKAPRRIILRMPRRAQRFLPGELAMTLCPPAPSEPAVPQVEDAGKIHWKGWACPKCGCTAERRQWRGWDCEGCPHKWYPDRKIWSAAELMPVGAREPTFNTSPTLDETAQFIQGTTRTSAIWRDGTKACSYSLPNGDEVHHLFASPTPTTASKLNEILQLLQEKEHVNFRRTPDQQIGTRTTEKCYSPLYTFLAGPAETPMLEGLPSYKPVSWQVAPRVCVQTIGRINDASTRVLSEEKRFNSLLLACPPPDLPSELIPYSTFAVMYLGSKGYLRITEPENPRKIAKQSQGQVEVRHGDITLIKTFDAEVDLGLVPAGFGFFCIGRQIYPPEDPARDGSGQSFTLSTRKPPSIPPRDWPGDVVSVAEESEIAPGIKRQDVPLENQGWHMGSIRIWNSEGNGSLELKEQDVPPSPAKSTLV</sequence>